<organism evidence="3 4">
    <name type="scientific">Pseudonocardia dioxanivorans (strain ATCC 55486 / DSM 44775 / JCM 13855 / CB1190)</name>
    <dbReference type="NCBI Taxonomy" id="675635"/>
    <lineage>
        <taxon>Bacteria</taxon>
        <taxon>Bacillati</taxon>
        <taxon>Actinomycetota</taxon>
        <taxon>Actinomycetes</taxon>
        <taxon>Pseudonocardiales</taxon>
        <taxon>Pseudonocardiaceae</taxon>
        <taxon>Pseudonocardia</taxon>
    </lineage>
</organism>
<protein>
    <submittedName>
        <fullName evidence="3">Uncharacterized protein</fullName>
    </submittedName>
</protein>
<name>F4CXE9_PSEUX</name>
<feature type="signal peptide" evidence="2">
    <location>
        <begin position="1"/>
        <end position="29"/>
    </location>
</feature>
<dbReference type="Proteomes" id="UP000007809">
    <property type="component" value="Chromosome"/>
</dbReference>
<reference evidence="3 4" key="1">
    <citation type="journal article" date="2011" name="J. Bacteriol.">
        <title>Genome sequence of the 1,4-dioxane-degrading Pseudonocardia dioxanivorans strain CB1190.</title>
        <authorList>
            <person name="Sales C.M."/>
            <person name="Mahendra S."/>
            <person name="Grostern A."/>
            <person name="Parales R.E."/>
            <person name="Goodwin L.A."/>
            <person name="Woyke T."/>
            <person name="Nolan M."/>
            <person name="Lapidus A."/>
            <person name="Chertkov O."/>
            <person name="Ovchinnikova G."/>
            <person name="Sczyrba A."/>
            <person name="Alvarez-Cohen L."/>
        </authorList>
    </citation>
    <scope>NUCLEOTIDE SEQUENCE [LARGE SCALE GENOMIC DNA]</scope>
    <source>
        <strain evidence="4">ATCC 55486 / DSM 44775 / JCM 13855 / CB1190</strain>
    </source>
</reference>
<gene>
    <name evidence="3" type="ordered locus">Psed_4365</name>
</gene>
<accession>F4CXE9</accession>
<evidence type="ECO:0000313" key="4">
    <source>
        <dbReference type="Proteomes" id="UP000007809"/>
    </source>
</evidence>
<dbReference type="AlphaFoldDB" id="F4CXE9"/>
<dbReference type="EMBL" id="CP002593">
    <property type="protein sequence ID" value="AEA26523.1"/>
    <property type="molecule type" value="Genomic_DNA"/>
</dbReference>
<feature type="region of interest" description="Disordered" evidence="1">
    <location>
        <begin position="63"/>
        <end position="90"/>
    </location>
</feature>
<dbReference type="HOGENOM" id="CLU_1785299_0_0_11"/>
<keyword evidence="4" id="KW-1185">Reference proteome</keyword>
<feature type="chain" id="PRO_5039396871" evidence="2">
    <location>
        <begin position="30"/>
        <end position="145"/>
    </location>
</feature>
<evidence type="ECO:0000256" key="2">
    <source>
        <dbReference type="SAM" id="SignalP"/>
    </source>
</evidence>
<dbReference type="STRING" id="675635.Psed_4365"/>
<proteinExistence type="predicted"/>
<dbReference type="RefSeq" id="WP_013676437.1">
    <property type="nucleotide sequence ID" value="NC_015312.1"/>
</dbReference>
<dbReference type="KEGG" id="pdx:Psed_4365"/>
<sequence>MAVRRNVTLAMLLLLVVTLLTHMASQDSATVGAVGVTPTAGAAVSAPLSLHAAAFADPEHGDRLAADPAGAVPPSCPDDRRSVHESPGTLSSRFSAGTVVVVEPALVSVSARCADMSVPDEADRSEPVAAVSGVALCTELCVSRR</sequence>
<evidence type="ECO:0000313" key="3">
    <source>
        <dbReference type="EMBL" id="AEA26523.1"/>
    </source>
</evidence>
<keyword evidence="2" id="KW-0732">Signal</keyword>
<evidence type="ECO:0000256" key="1">
    <source>
        <dbReference type="SAM" id="MobiDB-lite"/>
    </source>
</evidence>